<name>A0A448WRB8_9PLAT</name>
<dbReference type="AlphaFoldDB" id="A0A448WRB8"/>
<reference evidence="1" key="1">
    <citation type="submission" date="2018-11" db="EMBL/GenBank/DDBJ databases">
        <authorList>
            <consortium name="Pathogen Informatics"/>
        </authorList>
    </citation>
    <scope>NUCLEOTIDE SEQUENCE</scope>
</reference>
<accession>A0A448WRB8</accession>
<sequence>MCPVRPPVQVIKQVQHQESAFVPAMRLGSCQFQTCIAVVNVELSHFQPSGIGTMGVCRQGHNRYIRRIFLSKQDRGYGRK</sequence>
<keyword evidence="2" id="KW-1185">Reference proteome</keyword>
<comment type="caution">
    <text evidence="1">The sequence shown here is derived from an EMBL/GenBank/DDBJ whole genome shotgun (WGS) entry which is preliminary data.</text>
</comment>
<proteinExistence type="predicted"/>
<protein>
    <submittedName>
        <fullName evidence="1">Uncharacterized protein</fullName>
    </submittedName>
</protein>
<dbReference type="EMBL" id="CAAALY010036071">
    <property type="protein sequence ID" value="VEL18226.1"/>
    <property type="molecule type" value="Genomic_DNA"/>
</dbReference>
<organism evidence="1 2">
    <name type="scientific">Protopolystoma xenopodis</name>
    <dbReference type="NCBI Taxonomy" id="117903"/>
    <lineage>
        <taxon>Eukaryota</taxon>
        <taxon>Metazoa</taxon>
        <taxon>Spiralia</taxon>
        <taxon>Lophotrochozoa</taxon>
        <taxon>Platyhelminthes</taxon>
        <taxon>Monogenea</taxon>
        <taxon>Polyopisthocotylea</taxon>
        <taxon>Polystomatidea</taxon>
        <taxon>Polystomatidae</taxon>
        <taxon>Protopolystoma</taxon>
    </lineage>
</organism>
<dbReference type="Proteomes" id="UP000784294">
    <property type="component" value="Unassembled WGS sequence"/>
</dbReference>
<gene>
    <name evidence="1" type="ORF">PXEA_LOCUS11666</name>
</gene>
<evidence type="ECO:0000313" key="2">
    <source>
        <dbReference type="Proteomes" id="UP000784294"/>
    </source>
</evidence>
<evidence type="ECO:0000313" key="1">
    <source>
        <dbReference type="EMBL" id="VEL18226.1"/>
    </source>
</evidence>